<proteinExistence type="predicted"/>
<gene>
    <name evidence="1" type="ORF">OFLC_LOCUS5329</name>
</gene>
<evidence type="ECO:0000313" key="2">
    <source>
        <dbReference type="Proteomes" id="UP000267606"/>
    </source>
</evidence>
<protein>
    <submittedName>
        <fullName evidence="1 3">Uncharacterized protein</fullName>
    </submittedName>
</protein>
<evidence type="ECO:0000313" key="1">
    <source>
        <dbReference type="EMBL" id="VDO42772.1"/>
    </source>
</evidence>
<keyword evidence="2" id="KW-1185">Reference proteome</keyword>
<dbReference type="EMBL" id="UZAJ01004523">
    <property type="protein sequence ID" value="VDO42772.1"/>
    <property type="molecule type" value="Genomic_DNA"/>
</dbReference>
<reference evidence="3" key="1">
    <citation type="submission" date="2016-06" db="UniProtKB">
        <authorList>
            <consortium name="WormBaseParasite"/>
        </authorList>
    </citation>
    <scope>IDENTIFICATION</scope>
</reference>
<evidence type="ECO:0000313" key="3">
    <source>
        <dbReference type="WBParaSite" id="OFLC_0000532801-mRNA-1"/>
    </source>
</evidence>
<reference evidence="1 2" key="2">
    <citation type="submission" date="2018-11" db="EMBL/GenBank/DDBJ databases">
        <authorList>
            <consortium name="Pathogen Informatics"/>
        </authorList>
    </citation>
    <scope>NUCLEOTIDE SEQUENCE [LARGE SCALE GENOMIC DNA]</scope>
</reference>
<dbReference type="Proteomes" id="UP000267606">
    <property type="component" value="Unassembled WGS sequence"/>
</dbReference>
<organism evidence="3">
    <name type="scientific">Onchocerca flexuosa</name>
    <dbReference type="NCBI Taxonomy" id="387005"/>
    <lineage>
        <taxon>Eukaryota</taxon>
        <taxon>Metazoa</taxon>
        <taxon>Ecdysozoa</taxon>
        <taxon>Nematoda</taxon>
        <taxon>Chromadorea</taxon>
        <taxon>Rhabditida</taxon>
        <taxon>Spirurina</taxon>
        <taxon>Spiruromorpha</taxon>
        <taxon>Filarioidea</taxon>
        <taxon>Onchocercidae</taxon>
        <taxon>Onchocerca</taxon>
    </lineage>
</organism>
<name>A0A183HCW7_9BILA</name>
<accession>A0A183HCW7</accession>
<dbReference type="WBParaSite" id="OFLC_0000532801-mRNA-1">
    <property type="protein sequence ID" value="OFLC_0000532801-mRNA-1"/>
    <property type="gene ID" value="OFLC_0000532801"/>
</dbReference>
<sequence length="94" mass="10628">MSVRKDGEGKDVETAWKEYATRERKRNRVNTPDLFLARVARRGCLQFHSFLCDVSFHCGICIVVTALGESEWCGGLELSHIRLLDAGLVPDETF</sequence>
<dbReference type="AlphaFoldDB" id="A0A183HCW7"/>